<dbReference type="Proteomes" id="UP000000330">
    <property type="component" value="Segment"/>
</dbReference>
<organism evidence="1 2">
    <name type="scientific">Acinetobacter phage 133</name>
    <dbReference type="NCBI Taxonomy" id="2919552"/>
    <lineage>
        <taxon>Viruses</taxon>
        <taxon>Duplodnaviria</taxon>
        <taxon>Heunggongvirae</taxon>
        <taxon>Uroviricota</taxon>
        <taxon>Caudoviricetes</taxon>
        <taxon>Pantevenvirales</taxon>
        <taxon>Straboviridae</taxon>
        <taxon>Tevenvirinae</taxon>
        <taxon>Centumtrigintavirus</taxon>
        <taxon>Centumtrigintavirus cv133</taxon>
        <taxon>Acinetobacter virus 133</taxon>
    </lineage>
</organism>
<dbReference type="EMBL" id="HM114315">
    <property type="protein sequence ID" value="ADJ19429.1"/>
    <property type="molecule type" value="Genomic_DNA"/>
</dbReference>
<dbReference type="PANTHER" id="PTHR34817:SF1">
    <property type="entry name" value="NUCLEOTIDYLTRANSFERASE"/>
    <property type="match status" value="1"/>
</dbReference>
<dbReference type="RefSeq" id="YP_004300695.1">
    <property type="nucleotide sequence ID" value="NC_015250.1"/>
</dbReference>
<evidence type="ECO:0000313" key="1">
    <source>
        <dbReference type="EMBL" id="ADJ19429.1"/>
    </source>
</evidence>
<reference evidence="1 2" key="1">
    <citation type="journal article" date="2010" name="Virol. J.">
        <title>Genomes of the T4-related bacteriophages as windows on microbial genome evolution.</title>
        <authorList>
            <person name="Petrov V.M."/>
            <person name="Ratnayaka S."/>
            <person name="Nolan J.M."/>
            <person name="Miller E.S."/>
            <person name="Karam J.D."/>
        </authorList>
    </citation>
    <scope>NUCLEOTIDE SEQUENCE [LARGE SCALE GENOMIC DNA]</scope>
    <source>
        <strain evidence="1">Acj133</strain>
    </source>
</reference>
<dbReference type="Pfam" id="PF10127">
    <property type="entry name" value="RlaP"/>
    <property type="match status" value="1"/>
</dbReference>
<sequence length="357" mass="41241">MKLIMRVQFGSKLYGTSTPESDTDYKGIYIPEPRDILMGNVKKNILHNTASDEVKNTAQDVDEEYFSLQAFLEMAFKGETIAIDMLHAPENMVELDPTYGHIWTLIQSRRHLFYTTSMKAYLGYVKRQAAKYGIKGSRLGALRTVKDWAATLPETKPVDLYVEGDKRIKNVTFQDGVMHQDTLIGDFFDQAPIDPEYAFMDTVNEGLYFKVLGSAYQSTLSVKRFKHAVNRKWNDYGERARQAERNEGIDWKSLHHAIRGGLQLEDIYTNGDIVYPLPYADYLLQIKQGIIPFTDVQTHLDTLVEKVDNLAKKRALDGWRDKVDLDYWYDLIEHVYAKEVSEYFLTQLAENQNEFKV</sequence>
<accession>D9I648</accession>
<dbReference type="GeneID" id="10323101"/>
<name>D9I648_9CAUD</name>
<dbReference type="KEGG" id="vg:10323101"/>
<keyword evidence="2" id="KW-1185">Reference proteome</keyword>
<dbReference type="InterPro" id="IPR018775">
    <property type="entry name" value="RlaP"/>
</dbReference>
<dbReference type="PANTHER" id="PTHR34817">
    <property type="entry name" value="NUCLEOTIDYLTRANSFERASE"/>
    <property type="match status" value="1"/>
</dbReference>
<proteinExistence type="predicted"/>
<gene>
    <name evidence="1" type="ORF">Acj133p114</name>
</gene>
<protein>
    <submittedName>
        <fullName evidence="1">NrdC.11 conserved hypothetical phage protein</fullName>
    </submittedName>
</protein>
<evidence type="ECO:0000313" key="2">
    <source>
        <dbReference type="Proteomes" id="UP000000330"/>
    </source>
</evidence>